<keyword evidence="7 15" id="KW-0028">Amino-acid biosynthesis</keyword>
<dbReference type="RefSeq" id="WP_420904221.1">
    <property type="nucleotide sequence ID" value="NZ_BAAFGK010000002.1"/>
</dbReference>
<dbReference type="EC" id="4.1.3.27" evidence="5 15"/>
<protein>
    <recommendedName>
        <fullName evidence="6 15">Anthranilate synthase component 1</fullName>
        <ecNumber evidence="5 15">4.1.3.27</ecNumber>
    </recommendedName>
</protein>
<dbReference type="PANTHER" id="PTHR11236">
    <property type="entry name" value="AMINOBENZOATE/ANTHRANILATE SYNTHASE"/>
    <property type="match status" value="1"/>
</dbReference>
<evidence type="ECO:0000256" key="10">
    <source>
        <dbReference type="ARBA" id="ARBA00022842"/>
    </source>
</evidence>
<organism evidence="18 19">
    <name type="scientific">Candidatus Magnetaquiglobus chichijimensis</name>
    <dbReference type="NCBI Taxonomy" id="3141448"/>
    <lineage>
        <taxon>Bacteria</taxon>
        <taxon>Pseudomonadati</taxon>
        <taxon>Pseudomonadota</taxon>
        <taxon>Magnetococcia</taxon>
        <taxon>Magnetococcales</taxon>
        <taxon>Candidatus Magnetaquicoccaceae</taxon>
        <taxon>Candidatus Magnetaquiglobus</taxon>
    </lineage>
</organism>
<dbReference type="InterPro" id="IPR006805">
    <property type="entry name" value="Anth_synth_I_N"/>
</dbReference>
<dbReference type="Pfam" id="PF00425">
    <property type="entry name" value="Chorismate_bind"/>
    <property type="match status" value="1"/>
</dbReference>
<keyword evidence="8 15" id="KW-0479">Metal-binding</keyword>
<dbReference type="InterPro" id="IPR015890">
    <property type="entry name" value="Chorismate_C"/>
</dbReference>
<evidence type="ECO:0000256" key="14">
    <source>
        <dbReference type="ARBA" id="ARBA00047683"/>
    </source>
</evidence>
<feature type="domain" description="Anthranilate synthase component I N-terminal" evidence="17">
    <location>
        <begin position="28"/>
        <end position="169"/>
    </location>
</feature>
<dbReference type="InterPro" id="IPR005801">
    <property type="entry name" value="ADC_synthase"/>
</dbReference>
<comment type="catalytic activity">
    <reaction evidence="14 15">
        <text>chorismate + L-glutamine = anthranilate + pyruvate + L-glutamate + H(+)</text>
        <dbReference type="Rhea" id="RHEA:21732"/>
        <dbReference type="ChEBI" id="CHEBI:15361"/>
        <dbReference type="ChEBI" id="CHEBI:15378"/>
        <dbReference type="ChEBI" id="CHEBI:16567"/>
        <dbReference type="ChEBI" id="CHEBI:29748"/>
        <dbReference type="ChEBI" id="CHEBI:29985"/>
        <dbReference type="ChEBI" id="CHEBI:58359"/>
        <dbReference type="EC" id="4.1.3.27"/>
    </reaction>
</comment>
<keyword evidence="10 15" id="KW-0460">Magnesium</keyword>
<dbReference type="NCBIfam" id="TIGR00564">
    <property type="entry name" value="trpE_most"/>
    <property type="match status" value="1"/>
</dbReference>
<evidence type="ECO:0000256" key="2">
    <source>
        <dbReference type="ARBA" id="ARBA00004873"/>
    </source>
</evidence>
<proteinExistence type="inferred from homology"/>
<evidence type="ECO:0000256" key="6">
    <source>
        <dbReference type="ARBA" id="ARBA00020653"/>
    </source>
</evidence>
<evidence type="ECO:0000256" key="15">
    <source>
        <dbReference type="RuleBase" id="RU364045"/>
    </source>
</evidence>
<dbReference type="Proteomes" id="UP001628193">
    <property type="component" value="Unassembled WGS sequence"/>
</dbReference>
<reference evidence="18 19" key="2">
    <citation type="submission" date="2024-09" db="EMBL/GenBank/DDBJ databases">
        <title>Draft genome sequence of Candidatus Magnetaquicoccaceae bacterium FCR-1.</title>
        <authorList>
            <person name="Shimoshige H."/>
            <person name="Shimamura S."/>
            <person name="Taoka A."/>
            <person name="Kobayashi H."/>
            <person name="Maekawa T."/>
        </authorList>
    </citation>
    <scope>NUCLEOTIDE SEQUENCE [LARGE SCALE GENOMIC DNA]</scope>
    <source>
        <strain evidence="18 19">FCR-1</strain>
    </source>
</reference>
<keyword evidence="19" id="KW-1185">Reference proteome</keyword>
<dbReference type="GO" id="GO:0004049">
    <property type="term" value="F:anthranilate synthase activity"/>
    <property type="evidence" value="ECO:0007669"/>
    <property type="project" value="UniProtKB-EC"/>
</dbReference>
<evidence type="ECO:0000313" key="18">
    <source>
        <dbReference type="EMBL" id="GAB0056515.1"/>
    </source>
</evidence>
<evidence type="ECO:0000256" key="1">
    <source>
        <dbReference type="ARBA" id="ARBA00001946"/>
    </source>
</evidence>
<dbReference type="Pfam" id="PF04715">
    <property type="entry name" value="Anth_synt_I_N"/>
    <property type="match status" value="1"/>
</dbReference>
<comment type="similarity">
    <text evidence="3 15">Belongs to the anthranilate synthase component I family.</text>
</comment>
<keyword evidence="11 15" id="KW-0057">Aromatic amino acid biosynthesis</keyword>
<evidence type="ECO:0000256" key="3">
    <source>
        <dbReference type="ARBA" id="ARBA00009562"/>
    </source>
</evidence>
<comment type="caution">
    <text evidence="18">The sequence shown here is derived from an EMBL/GenBank/DDBJ whole genome shotgun (WGS) entry which is preliminary data.</text>
</comment>
<evidence type="ECO:0000256" key="13">
    <source>
        <dbReference type="ARBA" id="ARBA00025634"/>
    </source>
</evidence>
<evidence type="ECO:0000259" key="17">
    <source>
        <dbReference type="Pfam" id="PF04715"/>
    </source>
</evidence>
<keyword evidence="9 15" id="KW-0822">Tryptophan biosynthesis</keyword>
<evidence type="ECO:0000256" key="9">
    <source>
        <dbReference type="ARBA" id="ARBA00022822"/>
    </source>
</evidence>
<evidence type="ECO:0000256" key="5">
    <source>
        <dbReference type="ARBA" id="ARBA00012266"/>
    </source>
</evidence>
<evidence type="ECO:0000256" key="12">
    <source>
        <dbReference type="ARBA" id="ARBA00023239"/>
    </source>
</evidence>
<keyword evidence="12 15" id="KW-0456">Lyase</keyword>
<dbReference type="EMBL" id="BAAFGK010000002">
    <property type="protein sequence ID" value="GAB0056515.1"/>
    <property type="molecule type" value="Genomic_DNA"/>
</dbReference>
<dbReference type="PANTHER" id="PTHR11236:SF48">
    <property type="entry name" value="ISOCHORISMATE SYNTHASE MENF"/>
    <property type="match status" value="1"/>
</dbReference>
<dbReference type="PRINTS" id="PR00095">
    <property type="entry name" value="ANTSNTHASEI"/>
</dbReference>
<evidence type="ECO:0000259" key="16">
    <source>
        <dbReference type="Pfam" id="PF00425"/>
    </source>
</evidence>
<name>A0ABQ0C6J6_9PROT</name>
<evidence type="ECO:0000256" key="11">
    <source>
        <dbReference type="ARBA" id="ARBA00023141"/>
    </source>
</evidence>
<dbReference type="InterPro" id="IPR005256">
    <property type="entry name" value="Anth_synth_I_PabB"/>
</dbReference>
<comment type="pathway">
    <text evidence="2 15">Amino-acid biosynthesis; L-tryptophan biosynthesis; L-tryptophan from chorismate: step 1/5.</text>
</comment>
<evidence type="ECO:0000256" key="8">
    <source>
        <dbReference type="ARBA" id="ARBA00022723"/>
    </source>
</evidence>
<dbReference type="InterPro" id="IPR019999">
    <property type="entry name" value="Anth_synth_I-like"/>
</dbReference>
<feature type="domain" description="Chorismate-utilising enzyme C-terminal" evidence="16">
    <location>
        <begin position="227"/>
        <end position="480"/>
    </location>
</feature>
<gene>
    <name evidence="15 18" type="primary">trpE</name>
    <name evidence="18" type="ORF">SIID45300_00823</name>
</gene>
<sequence length="496" mass="54783">MMHPSLQQFRTLVGQGNLIPVYREIMADLDTPVSAFMKVAGDQSHAFLLESVQGGEKWGRYSMIGLDPMAIFTVNGNRVELLDRRDGSKVVEEGNPVEILKSLMGRFRPVAVEGLPRFHGGAVGFFSYDMVRCFERIPDGNPNVLGCPDAQFMLTDLTLIFDNLFGKLKVVVNVLVGPEDDPDALYLRAASRIEAVVERLRAGERRPPFTPPGRPVSEADFVHETEREIFEASVRKAKEYILAGDIFQVVLSHRLSIPFDHPPIALYRALRATNPSPYLYFLKMGDFAIVGSSPEILVRQEGETATVRPIAGTRRRGVDAAQDLALEQELLADPKEIAEHIMLVDLGRNDLGRVAVNGTVKVTERFVVERYSHVMHIVSNVEARLKPGLDAFDLVAATFPAGTVSGAPKIRAMEIIDELEVSRRGPYAGAVGYISFSGNMDLAITLRTAIIKDGRLYVQAGAGIVADSTPEREYEETREKARAVLRAVDLVQRGLE</sequence>
<comment type="function">
    <text evidence="13 15">Part of a heterotetrameric complex that catalyzes the two-step biosynthesis of anthranilate, an intermediate in the biosynthesis of L-tryptophan. In the first step, the glutamine-binding beta subunit (TrpG) of anthranilate synthase (AS) provides the glutamine amidotransferase activity which generates ammonia as a substrate that, along with chorismate, is used in the second step, catalyzed by the large alpha subunit of AS (TrpE) to produce anthranilate. In the absence of TrpG, TrpE can synthesize anthranilate directly from chorismate and high concentrations of ammonia.</text>
</comment>
<reference evidence="18 19" key="1">
    <citation type="submission" date="2024-05" db="EMBL/GenBank/DDBJ databases">
        <authorList>
            <consortium name="Candidatus Magnetaquicoccaceae bacterium FCR-1 genome sequencing consortium"/>
            <person name="Shimoshige H."/>
            <person name="Shimamura S."/>
            <person name="Taoka A."/>
            <person name="Kobayashi H."/>
            <person name="Maekawa T."/>
        </authorList>
    </citation>
    <scope>NUCLEOTIDE SEQUENCE [LARGE SCALE GENOMIC DNA]</scope>
    <source>
        <strain evidence="18 19">FCR-1</strain>
    </source>
</reference>
<comment type="subunit">
    <text evidence="4 15">Heterotetramer consisting of two non-identical subunits: a beta subunit (TrpG) and a large alpha subunit (TrpE).</text>
</comment>
<dbReference type="SUPFAM" id="SSF56322">
    <property type="entry name" value="ADC synthase"/>
    <property type="match status" value="1"/>
</dbReference>
<evidence type="ECO:0000256" key="7">
    <source>
        <dbReference type="ARBA" id="ARBA00022605"/>
    </source>
</evidence>
<evidence type="ECO:0000256" key="4">
    <source>
        <dbReference type="ARBA" id="ARBA00011575"/>
    </source>
</evidence>
<comment type="cofactor">
    <cofactor evidence="1 15">
        <name>Mg(2+)</name>
        <dbReference type="ChEBI" id="CHEBI:18420"/>
    </cofactor>
</comment>
<dbReference type="Gene3D" id="3.60.120.10">
    <property type="entry name" value="Anthranilate synthase"/>
    <property type="match status" value="1"/>
</dbReference>
<accession>A0ABQ0C6J6</accession>
<evidence type="ECO:0000313" key="19">
    <source>
        <dbReference type="Proteomes" id="UP001628193"/>
    </source>
</evidence>